<accession>A0A8S3TNL4</accession>
<feature type="transmembrane region" description="Helical" evidence="3">
    <location>
        <begin position="50"/>
        <end position="70"/>
    </location>
</feature>
<dbReference type="EMBL" id="CAJPWZ010002194">
    <property type="protein sequence ID" value="CAG2232890.1"/>
    <property type="molecule type" value="Genomic_DNA"/>
</dbReference>
<dbReference type="PANTHER" id="PTHR15486:SF96">
    <property type="entry name" value="LIPID DROPLET-REGULATING VLDL ASSEMBLY FACTOR AUP1"/>
    <property type="match status" value="1"/>
</dbReference>
<dbReference type="AlphaFoldDB" id="A0A8S3TNL4"/>
<keyword evidence="2 3" id="KW-0472">Membrane</keyword>
<reference evidence="4" key="1">
    <citation type="submission" date="2021-03" db="EMBL/GenBank/DDBJ databases">
        <authorList>
            <person name="Bekaert M."/>
        </authorList>
    </citation>
    <scope>NUCLEOTIDE SEQUENCE</scope>
</reference>
<dbReference type="Gene3D" id="1.10.8.10">
    <property type="entry name" value="DNA helicase RuvA subunit, C-terminal domain"/>
    <property type="match status" value="1"/>
</dbReference>
<dbReference type="GO" id="GO:0036503">
    <property type="term" value="P:ERAD pathway"/>
    <property type="evidence" value="ECO:0007669"/>
    <property type="project" value="TreeGrafter"/>
</dbReference>
<dbReference type="PANTHER" id="PTHR15486">
    <property type="entry name" value="ANCIENT UBIQUITOUS PROTEIN"/>
    <property type="match status" value="1"/>
</dbReference>
<evidence type="ECO:0000313" key="4">
    <source>
        <dbReference type="EMBL" id="CAG2232890.1"/>
    </source>
</evidence>
<evidence type="ECO:0000313" key="5">
    <source>
        <dbReference type="Proteomes" id="UP000683360"/>
    </source>
</evidence>
<comment type="caution">
    <text evidence="4">The sequence shown here is derived from an EMBL/GenBank/DDBJ whole genome shotgun (WGS) entry which is preliminary data.</text>
</comment>
<proteinExistence type="predicted"/>
<gene>
    <name evidence="4" type="ORF">MEDL_45568</name>
</gene>
<keyword evidence="5" id="KW-1185">Reference proteome</keyword>
<dbReference type="SUPFAM" id="SSF69593">
    <property type="entry name" value="Glycerol-3-phosphate (1)-acyltransferase"/>
    <property type="match status" value="1"/>
</dbReference>
<dbReference type="Proteomes" id="UP000683360">
    <property type="component" value="Unassembled WGS sequence"/>
</dbReference>
<organism evidence="4 5">
    <name type="scientific">Mytilus edulis</name>
    <name type="common">Blue mussel</name>
    <dbReference type="NCBI Taxonomy" id="6550"/>
    <lineage>
        <taxon>Eukaryota</taxon>
        <taxon>Metazoa</taxon>
        <taxon>Spiralia</taxon>
        <taxon>Lophotrochozoa</taxon>
        <taxon>Mollusca</taxon>
        <taxon>Bivalvia</taxon>
        <taxon>Autobranchia</taxon>
        <taxon>Pteriomorphia</taxon>
        <taxon>Mytilida</taxon>
        <taxon>Mytiloidea</taxon>
        <taxon>Mytilidae</taxon>
        <taxon>Mytilinae</taxon>
        <taxon>Mytilus</taxon>
    </lineage>
</organism>
<protein>
    <submittedName>
        <fullName evidence="4">AUP1</fullName>
    </submittedName>
</protein>
<sequence length="321" mass="37141">MDRLFDISRFPDPGSVVLTIFYFPFGLVLVIIRLFIALHGLLVSCILPKSAATSFILKSIFAVVGIHIMVQEDKRDEKKKAKILVANYISHLDHMIIDFIQPCHTPDYQGLSGFEQWVFAYKNFGISKGTDTFEKNIKDYVTDDSNKFPVLLWPEKTTTNGRKGLLKFDKFPFSCSSIIQPMTIQATRWPLDVKVTTLTSNRWTDFFWSMFFPYTIFKIKILPAMEKSVDESVEEFADRVREKLSSTLKVKMTDYTFEDKEKYIKRLDTSSNKKTKPNPAELAEVSKMAQQVKEVLPETPLSVIEKDLCKYQKCSEWQVKF</sequence>
<keyword evidence="3" id="KW-0812">Transmembrane</keyword>
<name>A0A8S3TNL4_MYTED</name>
<evidence type="ECO:0000256" key="3">
    <source>
        <dbReference type="SAM" id="Phobius"/>
    </source>
</evidence>
<comment type="subcellular location">
    <subcellularLocation>
        <location evidence="1">Membrane</location>
    </subcellularLocation>
</comment>
<evidence type="ECO:0000256" key="2">
    <source>
        <dbReference type="ARBA" id="ARBA00023136"/>
    </source>
</evidence>
<evidence type="ECO:0000256" key="1">
    <source>
        <dbReference type="ARBA" id="ARBA00004370"/>
    </source>
</evidence>
<feature type="transmembrane region" description="Helical" evidence="3">
    <location>
        <begin position="20"/>
        <end position="43"/>
    </location>
</feature>
<dbReference type="OrthoDB" id="1854593at2759"/>
<keyword evidence="3" id="KW-1133">Transmembrane helix</keyword>
<dbReference type="GO" id="GO:0005789">
    <property type="term" value="C:endoplasmic reticulum membrane"/>
    <property type="evidence" value="ECO:0007669"/>
    <property type="project" value="TreeGrafter"/>
</dbReference>